<dbReference type="Gene3D" id="1.20.5.930">
    <property type="entry name" value="Bicelle-embedded integrin alpha(iib) transmembrane segment"/>
    <property type="match status" value="1"/>
</dbReference>
<dbReference type="InterPro" id="IPR018184">
    <property type="entry name" value="Integrin_alpha_C_CS"/>
</dbReference>
<sequence>EDSGKGAVYIYNGDNGPDSKGVQKSPSQVLKAEDFQVPSRNITGLGYSLSGGLDMDFNGYPDLAAGSLSDSIVIFQARPVVNIIGKISTSSKQIVVSEDPEEMKLNISICLKYSALTASFDESVEVNCTVKLDTERLVTDLLPRVSFSTTDASVAAQSIQMTLFSQSRNKNKCKKLTAFLKKEIQDKLSPIKIDLSFNTTNVLPKRKRRQATTTPPIPTPIMNAAITNMATTEISFAKECGDDDVCKSSLSLAAYYQVYRDETWSDLKKNDEGIPVLKLGTEQQIGMVIDVENPPPGEDAHQASLDIQLPDVLQYRSIEKLGGSASDPHCDTTNETFISCSLANPFKAQRDLQFRLKLSKNKNIYQATNFTIKLQLHTTSLQPGHDEIRDFLVIVQVEAQLKIIGYPSKPQIRFGGAVVGESAVKQPADAGTVHTHSYEVTNTGTGPAEKVKIEIMWPQNIINGKWLFYLLEASVRKDDGNCTLPDTVNPLKLKYTASSRKKRETDDDKPPVPKQSAKVSESSYKELNCSSANCIKFECWLGTINRGDVRYIDLHAVLWNSTFLEEYEGVNLIQVQSAARVSIDQKNVKFSNLSKLDFSVATDVLSEVLIPPKQEVKWWIILVASVAGVLLLVCLVLILWKCGFFKRREFGDYQKARRHKQASRKADDRETLY</sequence>
<evidence type="ECO:0000256" key="3">
    <source>
        <dbReference type="ARBA" id="ARBA00023136"/>
    </source>
</evidence>
<keyword evidence="6" id="KW-0812">Transmembrane</keyword>
<dbReference type="SUPFAM" id="SSF69318">
    <property type="entry name" value="Integrin alpha N-terminal domain"/>
    <property type="match status" value="1"/>
</dbReference>
<keyword evidence="4" id="KW-0325">Glycoprotein</keyword>
<dbReference type="GO" id="GO:0008305">
    <property type="term" value="C:integrin complex"/>
    <property type="evidence" value="ECO:0007669"/>
    <property type="project" value="InterPro"/>
</dbReference>
<dbReference type="Pfam" id="PF20805">
    <property type="entry name" value="Integrin_A_Ig_2"/>
    <property type="match status" value="1"/>
</dbReference>
<dbReference type="InterPro" id="IPR028994">
    <property type="entry name" value="Integrin_alpha_N"/>
</dbReference>
<proteinExistence type="evidence at transcript level"/>
<feature type="domain" description="Integrin alpha first immunoglubulin-like" evidence="7">
    <location>
        <begin position="77"/>
        <end position="239"/>
    </location>
</feature>
<dbReference type="PROSITE" id="PS00242">
    <property type="entry name" value="INTEGRIN_ALPHA"/>
    <property type="match status" value="1"/>
</dbReference>
<accession>Q95YM0</accession>
<dbReference type="Pfam" id="PF08441">
    <property type="entry name" value="Integrin_A_Ig_1"/>
    <property type="match status" value="1"/>
</dbReference>
<protein>
    <submittedName>
        <fullName evidence="10">Pm-integrin alpha</fullName>
    </submittedName>
</protein>
<dbReference type="Gene3D" id="2.60.40.1530">
    <property type="entry name" value="ntegrin, alpha v. Chain A, domain 4"/>
    <property type="match status" value="1"/>
</dbReference>
<evidence type="ECO:0000256" key="4">
    <source>
        <dbReference type="ARBA" id="ARBA00023180"/>
    </source>
</evidence>
<dbReference type="InterPro" id="IPR000413">
    <property type="entry name" value="Integrin_alpha"/>
</dbReference>
<dbReference type="GO" id="GO:0007229">
    <property type="term" value="P:integrin-mediated signaling pathway"/>
    <property type="evidence" value="ECO:0007669"/>
    <property type="project" value="UniProtKB-KW"/>
</dbReference>
<dbReference type="InterPro" id="IPR032695">
    <property type="entry name" value="Integrin_dom_sf"/>
</dbReference>
<dbReference type="Pfam" id="PF20806">
    <property type="entry name" value="Integrin_A_Ig_3"/>
    <property type="match status" value="1"/>
</dbReference>
<feature type="domain" description="Integrin alpha third immunoglobulin-like" evidence="9">
    <location>
        <begin position="402"/>
        <end position="606"/>
    </location>
</feature>
<dbReference type="InterPro" id="IPR013649">
    <property type="entry name" value="Integrin_alpha_Ig-like_1"/>
</dbReference>
<name>Q95YM0_POLMI</name>
<dbReference type="Gene3D" id="2.60.40.1510">
    <property type="entry name" value="ntegrin, alpha v. Chain A, domain 3"/>
    <property type="match status" value="1"/>
</dbReference>
<feature type="non-terminal residue" evidence="10">
    <location>
        <position position="1"/>
    </location>
</feature>
<keyword evidence="3 6" id="KW-0472">Membrane</keyword>
<dbReference type="PANTHER" id="PTHR23220:SF122">
    <property type="entry name" value="INTEGRIN ALPHA-PS1"/>
    <property type="match status" value="1"/>
</dbReference>
<dbReference type="InterPro" id="IPR048286">
    <property type="entry name" value="Integrin_alpha_Ig-like_3"/>
</dbReference>
<dbReference type="GO" id="GO:0005178">
    <property type="term" value="F:integrin binding"/>
    <property type="evidence" value="ECO:0007669"/>
    <property type="project" value="TreeGrafter"/>
</dbReference>
<dbReference type="InterPro" id="IPR048285">
    <property type="entry name" value="Integrin_alpha_Ig-like_2"/>
</dbReference>
<feature type="region of interest" description="Disordered" evidence="5">
    <location>
        <begin position="1"/>
        <end position="24"/>
    </location>
</feature>
<dbReference type="GO" id="GO:0098609">
    <property type="term" value="P:cell-cell adhesion"/>
    <property type="evidence" value="ECO:0007669"/>
    <property type="project" value="TreeGrafter"/>
</dbReference>
<dbReference type="AlphaFoldDB" id="Q95YM0"/>
<organism evidence="10">
    <name type="scientific">Polyandrocarpa misakiensis</name>
    <name type="common">Tunicate</name>
    <dbReference type="NCBI Taxonomy" id="7723"/>
    <lineage>
        <taxon>Eukaryota</taxon>
        <taxon>Metazoa</taxon>
        <taxon>Chordata</taxon>
        <taxon>Tunicata</taxon>
        <taxon>Ascidiacea</taxon>
        <taxon>Stolidobranchia</taxon>
        <taxon>Styelidae</taxon>
        <taxon>Polyandrocarpa</taxon>
    </lineage>
</organism>
<evidence type="ECO:0000256" key="6">
    <source>
        <dbReference type="SAM" id="Phobius"/>
    </source>
</evidence>
<evidence type="ECO:0000256" key="5">
    <source>
        <dbReference type="SAM" id="MobiDB-lite"/>
    </source>
</evidence>
<feature type="transmembrane region" description="Helical" evidence="6">
    <location>
        <begin position="618"/>
        <end position="640"/>
    </location>
</feature>
<dbReference type="Gene3D" id="2.130.10.130">
    <property type="entry name" value="Integrin alpha, N-terminal"/>
    <property type="match status" value="1"/>
</dbReference>
<reference evidence="10" key="1">
    <citation type="journal article" date="2001" name="Development">
        <title>A novel C-type lectin regulating cell growth, cell adhesion and cell differentiation of the multipotent epithelium in budding tunicates.</title>
        <authorList>
            <person name="Matsumoto J."/>
            <person name="Nakamoto C."/>
            <person name="Fujiwara S."/>
            <person name="Yubisui T."/>
            <person name="Kawamura K."/>
        </authorList>
    </citation>
    <scope>NUCLEOTIDE SEQUENCE</scope>
</reference>
<dbReference type="EMBL" id="AB056090">
    <property type="protein sequence ID" value="BAB63365.1"/>
    <property type="molecule type" value="mRNA"/>
</dbReference>
<dbReference type="Gene3D" id="2.60.40.1460">
    <property type="entry name" value="Integrin domains. Chain A, domain 2"/>
    <property type="match status" value="1"/>
</dbReference>
<evidence type="ECO:0000259" key="9">
    <source>
        <dbReference type="Pfam" id="PF20806"/>
    </source>
</evidence>
<dbReference type="SUPFAM" id="SSF69179">
    <property type="entry name" value="Integrin domains"/>
    <property type="match status" value="3"/>
</dbReference>
<evidence type="ECO:0000313" key="10">
    <source>
        <dbReference type="EMBL" id="BAB63365.1"/>
    </source>
</evidence>
<comment type="subcellular location">
    <subcellularLocation>
        <location evidence="1">Membrane</location>
        <topology evidence="1">Single-pass type I membrane protein</topology>
    </subcellularLocation>
</comment>
<evidence type="ECO:0000259" key="8">
    <source>
        <dbReference type="Pfam" id="PF20805"/>
    </source>
</evidence>
<evidence type="ECO:0000259" key="7">
    <source>
        <dbReference type="Pfam" id="PF08441"/>
    </source>
</evidence>
<feature type="region of interest" description="Disordered" evidence="5">
    <location>
        <begin position="497"/>
        <end position="519"/>
    </location>
</feature>
<dbReference type="PRINTS" id="PR01185">
    <property type="entry name" value="INTEGRINA"/>
</dbReference>
<dbReference type="PANTHER" id="PTHR23220">
    <property type="entry name" value="INTEGRIN ALPHA"/>
    <property type="match status" value="1"/>
</dbReference>
<dbReference type="GO" id="GO:0009897">
    <property type="term" value="C:external side of plasma membrane"/>
    <property type="evidence" value="ECO:0007669"/>
    <property type="project" value="TreeGrafter"/>
</dbReference>
<evidence type="ECO:0000256" key="1">
    <source>
        <dbReference type="ARBA" id="ARBA00004479"/>
    </source>
</evidence>
<evidence type="ECO:0000256" key="2">
    <source>
        <dbReference type="ARBA" id="ARBA00023037"/>
    </source>
</evidence>
<dbReference type="GO" id="GO:0033627">
    <property type="term" value="P:cell adhesion mediated by integrin"/>
    <property type="evidence" value="ECO:0007669"/>
    <property type="project" value="TreeGrafter"/>
</dbReference>
<keyword evidence="2 10" id="KW-0401">Integrin</keyword>
<dbReference type="GO" id="GO:0007160">
    <property type="term" value="P:cell-matrix adhesion"/>
    <property type="evidence" value="ECO:0007669"/>
    <property type="project" value="TreeGrafter"/>
</dbReference>
<feature type="domain" description="Integrin alpha second immunoglobulin-like" evidence="8">
    <location>
        <begin position="240"/>
        <end position="386"/>
    </location>
</feature>
<keyword evidence="6" id="KW-1133">Transmembrane helix</keyword>
<gene>
    <name evidence="10" type="primary">Pm-int</name>
</gene>